<dbReference type="Proteomes" id="UP000001072">
    <property type="component" value="Unassembled WGS sequence"/>
</dbReference>
<dbReference type="InParanoid" id="F4S1Y8"/>
<feature type="compositionally biased region" description="Gly residues" evidence="1">
    <location>
        <begin position="144"/>
        <end position="155"/>
    </location>
</feature>
<dbReference type="AlphaFoldDB" id="F4S1Y8"/>
<evidence type="ECO:0000313" key="3">
    <source>
        <dbReference type="Proteomes" id="UP000001072"/>
    </source>
</evidence>
<accession>F4S1Y8</accession>
<organism evidence="3">
    <name type="scientific">Melampsora larici-populina (strain 98AG31 / pathotype 3-4-7)</name>
    <name type="common">Poplar leaf rust fungus</name>
    <dbReference type="NCBI Taxonomy" id="747676"/>
    <lineage>
        <taxon>Eukaryota</taxon>
        <taxon>Fungi</taxon>
        <taxon>Dikarya</taxon>
        <taxon>Basidiomycota</taxon>
        <taxon>Pucciniomycotina</taxon>
        <taxon>Pucciniomycetes</taxon>
        <taxon>Pucciniales</taxon>
        <taxon>Melampsoraceae</taxon>
        <taxon>Melampsora</taxon>
    </lineage>
</organism>
<dbReference type="EMBL" id="GL883139">
    <property type="protein sequence ID" value="EGG01273.1"/>
    <property type="molecule type" value="Genomic_DNA"/>
</dbReference>
<feature type="compositionally biased region" description="Low complexity" evidence="1">
    <location>
        <begin position="59"/>
        <end position="68"/>
    </location>
</feature>
<feature type="region of interest" description="Disordered" evidence="1">
    <location>
        <begin position="1"/>
        <end position="163"/>
    </location>
</feature>
<evidence type="ECO:0000313" key="2">
    <source>
        <dbReference type="EMBL" id="EGG01273.1"/>
    </source>
</evidence>
<feature type="compositionally biased region" description="Low complexity" evidence="1">
    <location>
        <begin position="1"/>
        <end position="17"/>
    </location>
</feature>
<protein>
    <submittedName>
        <fullName evidence="2">Uncharacterized protein</fullName>
    </submittedName>
</protein>
<dbReference type="RefSeq" id="XP_007415374.1">
    <property type="nucleotide sequence ID" value="XM_007415312.1"/>
</dbReference>
<evidence type="ECO:0000256" key="1">
    <source>
        <dbReference type="SAM" id="MobiDB-lite"/>
    </source>
</evidence>
<reference evidence="3" key="1">
    <citation type="journal article" date="2011" name="Proc. Natl. Acad. Sci. U.S.A.">
        <title>Obligate biotrophy features unraveled by the genomic analysis of rust fungi.</title>
        <authorList>
            <person name="Duplessis S."/>
            <person name="Cuomo C.A."/>
            <person name="Lin Y.-C."/>
            <person name="Aerts A."/>
            <person name="Tisserant E."/>
            <person name="Veneault-Fourrey C."/>
            <person name="Joly D.L."/>
            <person name="Hacquard S."/>
            <person name="Amselem J."/>
            <person name="Cantarel B.L."/>
            <person name="Chiu R."/>
            <person name="Coutinho P.M."/>
            <person name="Feau N."/>
            <person name="Field M."/>
            <person name="Frey P."/>
            <person name="Gelhaye E."/>
            <person name="Goldberg J."/>
            <person name="Grabherr M.G."/>
            <person name="Kodira C.D."/>
            <person name="Kohler A."/>
            <person name="Kuees U."/>
            <person name="Lindquist E.A."/>
            <person name="Lucas S.M."/>
            <person name="Mago R."/>
            <person name="Mauceli E."/>
            <person name="Morin E."/>
            <person name="Murat C."/>
            <person name="Pangilinan J.L."/>
            <person name="Park R."/>
            <person name="Pearson M."/>
            <person name="Quesneville H."/>
            <person name="Rouhier N."/>
            <person name="Sakthikumar S."/>
            <person name="Salamov A.A."/>
            <person name="Schmutz J."/>
            <person name="Selles B."/>
            <person name="Shapiro H."/>
            <person name="Tanguay P."/>
            <person name="Tuskan G.A."/>
            <person name="Henrissat B."/>
            <person name="Van de Peer Y."/>
            <person name="Rouze P."/>
            <person name="Ellis J.G."/>
            <person name="Dodds P.N."/>
            <person name="Schein J.E."/>
            <person name="Zhong S."/>
            <person name="Hamelin R.C."/>
            <person name="Grigoriev I.V."/>
            <person name="Szabo L.J."/>
            <person name="Martin F."/>
        </authorList>
    </citation>
    <scope>NUCLEOTIDE SEQUENCE [LARGE SCALE GENOMIC DNA]</scope>
    <source>
        <strain evidence="3">98AG31 / pathotype 3-4-7</strain>
    </source>
</reference>
<gene>
    <name evidence="2" type="ORF">MELLADRAFT_92553</name>
</gene>
<keyword evidence="3" id="KW-1185">Reference proteome</keyword>
<proteinExistence type="predicted"/>
<name>F4S1Y8_MELLP</name>
<dbReference type="HOGENOM" id="CLU_1627456_0_0_1"/>
<sequence>MTTATTATTTHTTSATHRANWPPRRSSAEPQPSRPESVPTRTNVPHPFPPRNTSSSGRGSIVGSTTSGPGPPHPTSVPIGPRSSGIRNERARYEGPSLSPSSHRVPRAPASMSSSIPATYGGSSGGRGRAKIRGSAHQYWGNPNGNGSGNRGGGSNSSSRNER</sequence>
<dbReference type="VEuPathDB" id="FungiDB:MELLADRAFT_92553"/>
<dbReference type="KEGG" id="mlr:MELLADRAFT_92553"/>
<dbReference type="GeneID" id="18936292"/>